<dbReference type="Pfam" id="PF05345">
    <property type="entry name" value="He_PIG"/>
    <property type="match status" value="1"/>
</dbReference>
<dbReference type="InterPro" id="IPR015919">
    <property type="entry name" value="Cadherin-like_sf"/>
</dbReference>
<sequence>MTSTLPGGQMGVPYNTTITAMGGVAPYTWAVILGALPAGLTLGATDGVLGGTPTVTGSFIFTVEATDSSGSAATRKFEFGKKSKEKDKEKVG</sequence>
<proteinExistence type="predicted"/>
<name>A0A0F9HNY1_9ZZZZ</name>
<dbReference type="InterPro" id="IPR013783">
    <property type="entry name" value="Ig-like_fold"/>
</dbReference>
<evidence type="ECO:0008006" key="2">
    <source>
        <dbReference type="Google" id="ProtNLM"/>
    </source>
</evidence>
<evidence type="ECO:0000313" key="1">
    <source>
        <dbReference type="EMBL" id="KKL83380.1"/>
    </source>
</evidence>
<feature type="non-terminal residue" evidence="1">
    <location>
        <position position="1"/>
    </location>
</feature>
<dbReference type="Gene3D" id="2.60.40.10">
    <property type="entry name" value="Immunoglobulins"/>
    <property type="match status" value="1"/>
</dbReference>
<dbReference type="GO" id="GO:0005509">
    <property type="term" value="F:calcium ion binding"/>
    <property type="evidence" value="ECO:0007669"/>
    <property type="project" value="InterPro"/>
</dbReference>
<dbReference type="SUPFAM" id="SSF49313">
    <property type="entry name" value="Cadherin-like"/>
    <property type="match status" value="1"/>
</dbReference>
<dbReference type="AlphaFoldDB" id="A0A0F9HNY1"/>
<gene>
    <name evidence="1" type="ORF">LCGC14_1975270</name>
</gene>
<dbReference type="GO" id="GO:0016020">
    <property type="term" value="C:membrane"/>
    <property type="evidence" value="ECO:0007669"/>
    <property type="project" value="InterPro"/>
</dbReference>
<comment type="caution">
    <text evidence="1">The sequence shown here is derived from an EMBL/GenBank/DDBJ whole genome shotgun (WGS) entry which is preliminary data.</text>
</comment>
<protein>
    <recommendedName>
        <fullName evidence="2">Dystroglycan-type cadherin-like domain-containing protein</fullName>
    </recommendedName>
</protein>
<reference evidence="1" key="1">
    <citation type="journal article" date="2015" name="Nature">
        <title>Complex archaea that bridge the gap between prokaryotes and eukaryotes.</title>
        <authorList>
            <person name="Spang A."/>
            <person name="Saw J.H."/>
            <person name="Jorgensen S.L."/>
            <person name="Zaremba-Niedzwiedzka K."/>
            <person name="Martijn J."/>
            <person name="Lind A.E."/>
            <person name="van Eijk R."/>
            <person name="Schleper C."/>
            <person name="Guy L."/>
            <person name="Ettema T.J."/>
        </authorList>
    </citation>
    <scope>NUCLEOTIDE SEQUENCE</scope>
</reference>
<accession>A0A0F9HNY1</accession>
<organism evidence="1">
    <name type="scientific">marine sediment metagenome</name>
    <dbReference type="NCBI Taxonomy" id="412755"/>
    <lineage>
        <taxon>unclassified sequences</taxon>
        <taxon>metagenomes</taxon>
        <taxon>ecological metagenomes</taxon>
    </lineage>
</organism>
<dbReference type="EMBL" id="LAZR01021991">
    <property type="protein sequence ID" value="KKL83380.1"/>
    <property type="molecule type" value="Genomic_DNA"/>
</dbReference>